<protein>
    <submittedName>
        <fullName evidence="2">Uncharacterized protein</fullName>
    </submittedName>
</protein>
<comment type="caution">
    <text evidence="2">The sequence shown here is derived from an EMBL/GenBank/DDBJ whole genome shotgun (WGS) entry which is preliminary data.</text>
</comment>
<evidence type="ECO:0000313" key="2">
    <source>
        <dbReference type="EMBL" id="KKK89343.1"/>
    </source>
</evidence>
<sequence length="47" mass="5187">MSGFVDRARELSESEPLKHRGPTYPKGWQPQSVVDDDGGFDFFGGGE</sequence>
<organism evidence="2">
    <name type="scientific">marine sediment metagenome</name>
    <dbReference type="NCBI Taxonomy" id="412755"/>
    <lineage>
        <taxon>unclassified sequences</taxon>
        <taxon>metagenomes</taxon>
        <taxon>ecological metagenomes</taxon>
    </lineage>
</organism>
<dbReference type="EMBL" id="LAZR01049573">
    <property type="protein sequence ID" value="KKK89343.1"/>
    <property type="molecule type" value="Genomic_DNA"/>
</dbReference>
<dbReference type="AlphaFoldDB" id="A0A0F8Z6G6"/>
<name>A0A0F8Z6G6_9ZZZZ</name>
<feature type="compositionally biased region" description="Basic and acidic residues" evidence="1">
    <location>
        <begin position="1"/>
        <end position="18"/>
    </location>
</feature>
<reference evidence="2" key="1">
    <citation type="journal article" date="2015" name="Nature">
        <title>Complex archaea that bridge the gap between prokaryotes and eukaryotes.</title>
        <authorList>
            <person name="Spang A."/>
            <person name="Saw J.H."/>
            <person name="Jorgensen S.L."/>
            <person name="Zaremba-Niedzwiedzka K."/>
            <person name="Martijn J."/>
            <person name="Lind A.E."/>
            <person name="van Eijk R."/>
            <person name="Schleper C."/>
            <person name="Guy L."/>
            <person name="Ettema T.J."/>
        </authorList>
    </citation>
    <scope>NUCLEOTIDE SEQUENCE</scope>
</reference>
<gene>
    <name evidence="2" type="ORF">LCGC14_2734060</name>
</gene>
<proteinExistence type="predicted"/>
<feature type="region of interest" description="Disordered" evidence="1">
    <location>
        <begin position="1"/>
        <end position="47"/>
    </location>
</feature>
<evidence type="ECO:0000256" key="1">
    <source>
        <dbReference type="SAM" id="MobiDB-lite"/>
    </source>
</evidence>
<accession>A0A0F8Z6G6</accession>